<evidence type="ECO:0000313" key="7">
    <source>
        <dbReference type="EMBL" id="RKD75375.1"/>
    </source>
</evidence>
<protein>
    <recommendedName>
        <fullName evidence="4 5">Flagellar hook-basal body complex protein FliE</fullName>
    </recommendedName>
</protein>
<dbReference type="GO" id="GO:0005198">
    <property type="term" value="F:structural molecule activity"/>
    <property type="evidence" value="ECO:0007669"/>
    <property type="project" value="UniProtKB-UniRule"/>
</dbReference>
<reference evidence="7 8" key="1">
    <citation type="submission" date="2018-09" db="EMBL/GenBank/DDBJ databases">
        <title>Genomic Encyclopedia of Archaeal and Bacterial Type Strains, Phase II (KMG-II): from individual species to whole genera.</title>
        <authorList>
            <person name="Goeker M."/>
        </authorList>
    </citation>
    <scope>NUCLEOTIDE SEQUENCE [LARGE SCALE GENOMIC DNA]</scope>
    <source>
        <strain evidence="7 8">DSM 17008</strain>
    </source>
</reference>
<evidence type="ECO:0000256" key="5">
    <source>
        <dbReference type="NCBIfam" id="TIGR00205"/>
    </source>
</evidence>
<accession>A0A419V5W4</accession>
<dbReference type="EMBL" id="RAPK01000007">
    <property type="protein sequence ID" value="RKD75375.1"/>
    <property type="molecule type" value="Genomic_DNA"/>
</dbReference>
<evidence type="ECO:0000256" key="4">
    <source>
        <dbReference type="HAMAP-Rule" id="MF_00724"/>
    </source>
</evidence>
<evidence type="ECO:0000256" key="1">
    <source>
        <dbReference type="ARBA" id="ARBA00004117"/>
    </source>
</evidence>
<keyword evidence="7" id="KW-0282">Flagellum</keyword>
<dbReference type="NCBIfam" id="TIGR00205">
    <property type="entry name" value="fliE"/>
    <property type="match status" value="1"/>
</dbReference>
<dbReference type="Pfam" id="PF02049">
    <property type="entry name" value="FliE"/>
    <property type="match status" value="1"/>
</dbReference>
<dbReference type="GO" id="GO:0071973">
    <property type="term" value="P:bacterial-type flagellum-dependent cell motility"/>
    <property type="evidence" value="ECO:0007669"/>
    <property type="project" value="InterPro"/>
</dbReference>
<dbReference type="GO" id="GO:0003774">
    <property type="term" value="F:cytoskeletal motor activity"/>
    <property type="evidence" value="ECO:0007669"/>
    <property type="project" value="InterPro"/>
</dbReference>
<keyword evidence="3 4" id="KW-0975">Bacterial flagellum</keyword>
<evidence type="ECO:0000256" key="3">
    <source>
        <dbReference type="ARBA" id="ARBA00023143"/>
    </source>
</evidence>
<proteinExistence type="inferred from homology"/>
<dbReference type="RefSeq" id="WP_120192259.1">
    <property type="nucleotide sequence ID" value="NZ_RAPK01000007.1"/>
</dbReference>
<organism evidence="7 8">
    <name type="scientific">Sinobaca qinghaiensis</name>
    <dbReference type="NCBI Taxonomy" id="342944"/>
    <lineage>
        <taxon>Bacteria</taxon>
        <taxon>Bacillati</taxon>
        <taxon>Bacillota</taxon>
        <taxon>Bacilli</taxon>
        <taxon>Bacillales</taxon>
        <taxon>Sporolactobacillaceae</taxon>
        <taxon>Sinobaca</taxon>
    </lineage>
</organism>
<dbReference type="InterPro" id="IPR001624">
    <property type="entry name" value="FliE"/>
</dbReference>
<evidence type="ECO:0000256" key="2">
    <source>
        <dbReference type="ARBA" id="ARBA00009272"/>
    </source>
</evidence>
<comment type="caution">
    <text evidence="7">The sequence shown here is derived from an EMBL/GenBank/DDBJ whole genome shotgun (WGS) entry which is preliminary data.</text>
</comment>
<dbReference type="OrthoDB" id="9812413at2"/>
<dbReference type="PRINTS" id="PR01006">
    <property type="entry name" value="FLGHOOKFLIE"/>
</dbReference>
<dbReference type="Proteomes" id="UP000285120">
    <property type="component" value="Unassembled WGS sequence"/>
</dbReference>
<sequence>MNIESVMPNSASGALQQKPAENTPAEAMNSFKDVLNDAVTNVNKASLHSDEMTTKLATGETDNLHEVMVAAEKSSVMLQTTVEVRNKVIEAYQEIMRMQV</sequence>
<keyword evidence="8" id="KW-1185">Reference proteome</keyword>
<keyword evidence="7" id="KW-0969">Cilium</keyword>
<dbReference type="PANTHER" id="PTHR34653:SF1">
    <property type="entry name" value="FLAGELLAR HOOK-BASAL BODY COMPLEX PROTEIN FLIE"/>
    <property type="match status" value="1"/>
</dbReference>
<dbReference type="HAMAP" id="MF_00724">
    <property type="entry name" value="FliE"/>
    <property type="match status" value="1"/>
</dbReference>
<evidence type="ECO:0000313" key="8">
    <source>
        <dbReference type="Proteomes" id="UP000285120"/>
    </source>
</evidence>
<feature type="region of interest" description="Disordered" evidence="6">
    <location>
        <begin position="1"/>
        <end position="26"/>
    </location>
</feature>
<evidence type="ECO:0000256" key="6">
    <source>
        <dbReference type="SAM" id="MobiDB-lite"/>
    </source>
</evidence>
<gene>
    <name evidence="4" type="primary">fliE</name>
    <name evidence="7" type="ORF">ATL39_1074</name>
</gene>
<comment type="subcellular location">
    <subcellularLocation>
        <location evidence="1 4">Bacterial flagellum basal body</location>
    </subcellularLocation>
</comment>
<dbReference type="AlphaFoldDB" id="A0A419V5W4"/>
<dbReference type="GO" id="GO:0009425">
    <property type="term" value="C:bacterial-type flagellum basal body"/>
    <property type="evidence" value="ECO:0007669"/>
    <property type="project" value="UniProtKB-SubCell"/>
</dbReference>
<comment type="similarity">
    <text evidence="2 4">Belongs to the FliE family.</text>
</comment>
<name>A0A419V5W4_9BACL</name>
<keyword evidence="7" id="KW-0966">Cell projection</keyword>
<dbReference type="PANTHER" id="PTHR34653">
    <property type="match status" value="1"/>
</dbReference>